<feature type="region of interest" description="Disordered" evidence="8">
    <location>
        <begin position="848"/>
        <end position="904"/>
    </location>
</feature>
<dbReference type="GO" id="GO:0006888">
    <property type="term" value="P:endoplasmic reticulum to Golgi vesicle-mediated transport"/>
    <property type="evidence" value="ECO:0007669"/>
    <property type="project" value="TreeGrafter"/>
</dbReference>
<gene>
    <name evidence="10" type="ORF">NP233_g2430</name>
</gene>
<dbReference type="InterPro" id="IPR003511">
    <property type="entry name" value="HORMA_dom"/>
</dbReference>
<sequence>MAIHGLWIINKAGGLVYQRNFADGLAQLTSNEYLVLAGTLHGIHAITSRLSPTGSSSGAEVIEGETFKLTIHLTLTGTKFVLLTSLAETTAEVILQKVYEIYADAVMKNPFHTPEMPIRSEGFDTKITALIGSATVPPTANNAYTKHSCRSDPSSSRTWLYHLLKTMARGYSEEADRLLNYLEYGIFDALEKQYLRSFIFAIYLDSKDPTNIVEAYTFNFRYHRIPGSNASVPIMTLGDDLQGTNSGAYDDPVAEAAKKGLNPTLRDVKKSVKVFGFFLHLVPQMDVLPSTSSLSFVQIALAETLLERRYAAFKVFYTDSAPSDYEPPHFQAGDADKDRWYMMTHSMDEVPDKWSIGNIGTGHHSVNMSIASIATYLPSSENQEDAFAGTTESQFASKKLTPMQEAAFRKQQNEQQERDAEIRNLVWNAETDAVDPDMDADGEDDPDYVRQEDGSFLRVSDSHVPVPFGLRNEAGQIEAIPVPEAKTEAIYGGESEAVPTHLSDLNNQTPEATTNYEETQTFDFAAACESPLPPSDPMPSPMSSISSIHVEDETSLLARMSLDDAGDAGETSVTGSNFHLYSQVYIADVNKEQGTSDLIEPNTPSEKSEADKKSNKQGRIDATGEDNGLACECGVSVEDESCFCEGGCARWFHTWCMGYHSTEDKRMPLRFICIDCRLRADISWKVIKSEVYPRLMSKYRDLAIFRRSIKVAEQMNTLTPMNFAKRLGVDFAQSRQLLKRLEEEGFIQEQVEEIDELGLVKSRPKKKANQKQTKQRRNNFQKLKTQYRFQRAIINAPGYLNYFDPTIEAENRLLGIGEMVAKYRNRPAPTNNAAEAPIITGVVRPAPVNDTQTQGEDVRVAQNSHTHTQTTPTRPNKRLAENDEDGHYHKKPKISVTNGVDLAE</sequence>
<dbReference type="Gene3D" id="3.30.900.10">
    <property type="entry name" value="HORMA domain"/>
    <property type="match status" value="1"/>
</dbReference>
<dbReference type="InterPro" id="IPR011012">
    <property type="entry name" value="Longin-like_dom_sf"/>
</dbReference>
<dbReference type="EMBL" id="JANIEX010000103">
    <property type="protein sequence ID" value="KAJ3573440.1"/>
    <property type="molecule type" value="Genomic_DNA"/>
</dbReference>
<keyword evidence="3" id="KW-0813">Transport</keyword>
<dbReference type="GO" id="GO:0030008">
    <property type="term" value="C:TRAPP complex"/>
    <property type="evidence" value="ECO:0007669"/>
    <property type="project" value="InterPro"/>
</dbReference>
<dbReference type="AlphaFoldDB" id="A0AAD5W0S5"/>
<evidence type="ECO:0000256" key="1">
    <source>
        <dbReference type="ARBA" id="ARBA00004240"/>
    </source>
</evidence>
<dbReference type="SUPFAM" id="SSF64356">
    <property type="entry name" value="SNARE-like"/>
    <property type="match status" value="1"/>
</dbReference>
<accession>A0AAD5W0S5</accession>
<feature type="compositionally biased region" description="Basic and acidic residues" evidence="8">
    <location>
        <begin position="878"/>
        <end position="887"/>
    </location>
</feature>
<evidence type="ECO:0000256" key="8">
    <source>
        <dbReference type="SAM" id="MobiDB-lite"/>
    </source>
</evidence>
<dbReference type="CDD" id="cd14856">
    <property type="entry name" value="TRAPPC4_synbindin"/>
    <property type="match status" value="1"/>
</dbReference>
<dbReference type="SUPFAM" id="SSF57903">
    <property type="entry name" value="FYVE/PHD zinc finger"/>
    <property type="match status" value="1"/>
</dbReference>
<dbReference type="Gene3D" id="3.30.40.10">
    <property type="entry name" value="Zinc/RING finger domain, C3HC4 (zinc finger)"/>
    <property type="match status" value="1"/>
</dbReference>
<dbReference type="GO" id="GO:0005783">
    <property type="term" value="C:endoplasmic reticulum"/>
    <property type="evidence" value="ECO:0007669"/>
    <property type="project" value="UniProtKB-SubCell"/>
</dbReference>
<dbReference type="Pfam" id="PF04099">
    <property type="entry name" value="Sybindin"/>
    <property type="match status" value="1"/>
</dbReference>
<feature type="region of interest" description="Disordered" evidence="8">
    <location>
        <begin position="593"/>
        <end position="621"/>
    </location>
</feature>
<dbReference type="InterPro" id="IPR013083">
    <property type="entry name" value="Znf_RING/FYVE/PHD"/>
</dbReference>
<dbReference type="Pfam" id="PF02301">
    <property type="entry name" value="HORMA"/>
    <property type="match status" value="1"/>
</dbReference>
<evidence type="ECO:0000256" key="6">
    <source>
        <dbReference type="ARBA" id="ARBA00023034"/>
    </source>
</evidence>
<organism evidence="10 11">
    <name type="scientific">Leucocoprinus birnbaumii</name>
    <dbReference type="NCBI Taxonomy" id="56174"/>
    <lineage>
        <taxon>Eukaryota</taxon>
        <taxon>Fungi</taxon>
        <taxon>Dikarya</taxon>
        <taxon>Basidiomycota</taxon>
        <taxon>Agaricomycotina</taxon>
        <taxon>Agaricomycetes</taxon>
        <taxon>Agaricomycetidae</taxon>
        <taxon>Agaricales</taxon>
        <taxon>Agaricineae</taxon>
        <taxon>Agaricaceae</taxon>
        <taxon>Leucocoprinus</taxon>
    </lineage>
</organism>
<keyword evidence="4" id="KW-0256">Endoplasmic reticulum</keyword>
<dbReference type="Gene3D" id="3.30.450.70">
    <property type="match status" value="1"/>
</dbReference>
<dbReference type="SMART" id="SM01399">
    <property type="entry name" value="Sybindin"/>
    <property type="match status" value="1"/>
</dbReference>
<evidence type="ECO:0000256" key="2">
    <source>
        <dbReference type="ARBA" id="ARBA00004555"/>
    </source>
</evidence>
<dbReference type="SUPFAM" id="SSF56019">
    <property type="entry name" value="The spindle assembly checkpoint protein mad2"/>
    <property type="match status" value="1"/>
</dbReference>
<name>A0AAD5W0S5_9AGAR</name>
<evidence type="ECO:0000256" key="3">
    <source>
        <dbReference type="ARBA" id="ARBA00022448"/>
    </source>
</evidence>
<keyword evidence="6" id="KW-0333">Golgi apparatus</keyword>
<protein>
    <recommendedName>
        <fullName evidence="9">HORMA domain-containing protein</fullName>
    </recommendedName>
</protein>
<evidence type="ECO:0000313" key="11">
    <source>
        <dbReference type="Proteomes" id="UP001213000"/>
    </source>
</evidence>
<dbReference type="Proteomes" id="UP001213000">
    <property type="component" value="Unassembled WGS sequence"/>
</dbReference>
<dbReference type="InterPro" id="IPR036570">
    <property type="entry name" value="HORMA_dom_sf"/>
</dbReference>
<dbReference type="PANTHER" id="PTHR23249">
    <property type="entry name" value="TRAFFICKING PROTEIN PARTICLE COMPLEX SUBUNIT"/>
    <property type="match status" value="1"/>
</dbReference>
<dbReference type="PANTHER" id="PTHR23249:SF15">
    <property type="entry name" value="TRAFFICKING PROTEIN PARTICLE COMPLEX SUBUNIT 4"/>
    <property type="match status" value="1"/>
</dbReference>
<keyword evidence="5" id="KW-0931">ER-Golgi transport</keyword>
<proteinExistence type="inferred from homology"/>
<comment type="subcellular location">
    <subcellularLocation>
        <location evidence="1">Endoplasmic reticulum</location>
    </subcellularLocation>
    <subcellularLocation>
        <location evidence="2">Golgi apparatus</location>
    </subcellularLocation>
</comment>
<feature type="domain" description="HORMA" evidence="9">
    <location>
        <begin position="125"/>
        <end position="370"/>
    </location>
</feature>
<feature type="compositionally biased region" description="Polar residues" evidence="8">
    <location>
        <begin position="849"/>
        <end position="874"/>
    </location>
</feature>
<evidence type="ECO:0000313" key="10">
    <source>
        <dbReference type="EMBL" id="KAJ3573440.1"/>
    </source>
</evidence>
<reference evidence="10" key="1">
    <citation type="submission" date="2022-07" db="EMBL/GenBank/DDBJ databases">
        <title>Genome Sequence of Leucocoprinus birnbaumii.</title>
        <authorList>
            <person name="Buettner E."/>
        </authorList>
    </citation>
    <scope>NUCLEOTIDE SEQUENCE</scope>
    <source>
        <strain evidence="10">VT141</strain>
    </source>
</reference>
<dbReference type="InterPro" id="IPR007233">
    <property type="entry name" value="TRAPPC"/>
</dbReference>
<evidence type="ECO:0000256" key="7">
    <source>
        <dbReference type="ARBA" id="ARBA00038179"/>
    </source>
</evidence>
<comment type="caution">
    <text evidence="10">The sequence shown here is derived from an EMBL/GenBank/DDBJ whole genome shotgun (WGS) entry which is preliminary data.</text>
</comment>
<evidence type="ECO:0000256" key="4">
    <source>
        <dbReference type="ARBA" id="ARBA00022824"/>
    </source>
</evidence>
<evidence type="ECO:0000259" key="9">
    <source>
        <dbReference type="PROSITE" id="PS50815"/>
    </source>
</evidence>
<keyword evidence="11" id="KW-1185">Reference proteome</keyword>
<dbReference type="GO" id="GO:0005794">
    <property type="term" value="C:Golgi apparatus"/>
    <property type="evidence" value="ECO:0007669"/>
    <property type="project" value="UniProtKB-SubCell"/>
</dbReference>
<dbReference type="InterPro" id="IPR011011">
    <property type="entry name" value="Znf_FYVE_PHD"/>
</dbReference>
<dbReference type="FunFam" id="3.30.450.70:FF:000007">
    <property type="entry name" value="Putative sybindin-like family protein"/>
    <property type="match status" value="1"/>
</dbReference>
<dbReference type="PROSITE" id="PS50815">
    <property type="entry name" value="HORMA"/>
    <property type="match status" value="1"/>
</dbReference>
<comment type="similarity">
    <text evidence="7">Belongs to the TRAPP small subunits family. TRAPPC4 subfamily.</text>
</comment>
<evidence type="ECO:0000256" key="5">
    <source>
        <dbReference type="ARBA" id="ARBA00022892"/>
    </source>
</evidence>